<evidence type="ECO:0000313" key="3">
    <source>
        <dbReference type="EMBL" id="KAF9533602.1"/>
    </source>
</evidence>
<dbReference type="Pfam" id="PF01926">
    <property type="entry name" value="MMR_HSR1"/>
    <property type="match status" value="1"/>
</dbReference>
<dbReference type="SUPFAM" id="SSF52540">
    <property type="entry name" value="P-loop containing nucleoside triphosphate hydrolases"/>
    <property type="match status" value="2"/>
</dbReference>
<name>A0A9P6ER44_9AGAR</name>
<feature type="compositionally biased region" description="Polar residues" evidence="1">
    <location>
        <begin position="1"/>
        <end position="17"/>
    </location>
</feature>
<feature type="domain" description="G" evidence="2">
    <location>
        <begin position="54"/>
        <end position="153"/>
    </location>
</feature>
<proteinExistence type="predicted"/>
<organism evidence="3 4">
    <name type="scientific">Crepidotus variabilis</name>
    <dbReference type="NCBI Taxonomy" id="179855"/>
    <lineage>
        <taxon>Eukaryota</taxon>
        <taxon>Fungi</taxon>
        <taxon>Dikarya</taxon>
        <taxon>Basidiomycota</taxon>
        <taxon>Agaricomycotina</taxon>
        <taxon>Agaricomycetes</taxon>
        <taxon>Agaricomycetidae</taxon>
        <taxon>Agaricales</taxon>
        <taxon>Agaricineae</taxon>
        <taxon>Crepidotaceae</taxon>
        <taxon>Crepidotus</taxon>
    </lineage>
</organism>
<dbReference type="AlphaFoldDB" id="A0A9P6ER44"/>
<evidence type="ECO:0000313" key="4">
    <source>
        <dbReference type="Proteomes" id="UP000807306"/>
    </source>
</evidence>
<dbReference type="GO" id="GO:0005525">
    <property type="term" value="F:GTP binding"/>
    <property type="evidence" value="ECO:0007669"/>
    <property type="project" value="InterPro"/>
</dbReference>
<dbReference type="EMBL" id="MU157828">
    <property type="protein sequence ID" value="KAF9533602.1"/>
    <property type="molecule type" value="Genomic_DNA"/>
</dbReference>
<feature type="region of interest" description="Disordered" evidence="1">
    <location>
        <begin position="1"/>
        <end position="21"/>
    </location>
</feature>
<comment type="caution">
    <text evidence="3">The sequence shown here is derived from an EMBL/GenBank/DDBJ whole genome shotgun (WGS) entry which is preliminary data.</text>
</comment>
<dbReference type="InterPro" id="IPR006073">
    <property type="entry name" value="GTP-bd"/>
</dbReference>
<gene>
    <name evidence="3" type="ORF">CPB83DRAFT_483664</name>
</gene>
<keyword evidence="4" id="KW-1185">Reference proteome</keyword>
<dbReference type="CDD" id="cd00882">
    <property type="entry name" value="Ras_like_GTPase"/>
    <property type="match status" value="1"/>
</dbReference>
<dbReference type="OrthoDB" id="8954335at2759"/>
<dbReference type="Proteomes" id="UP000807306">
    <property type="component" value="Unassembled WGS sequence"/>
</dbReference>
<accession>A0A9P6ER44</accession>
<dbReference type="Gene3D" id="3.40.50.300">
    <property type="entry name" value="P-loop containing nucleotide triphosphate hydrolases"/>
    <property type="match status" value="2"/>
</dbReference>
<sequence>MNANPLTDSMQLESQEGFSEGYRPSIVRPKASFPLNIQGKNTQSTDWTDDDIIIAVVGNAGSGKTTFINTAASVDLPVGHGMNPCTTTISATRLDIRALTNHSIILVDTPGLDVIKTTTPNVIKAVTEWLRKAYRKKVTLSGILFVQQISDTNKLTFTSVRQSLDILGIKPSCPRIRLVTTMWEDVDVAIAQSNEKAIFSQWSRMVVNPDLIPCRFDVTQLSSVRIILPFIRSANQRTACRLIEELTKTIHNPNLMKILSELLDHRQATLSRLLEELEKPDPNRSQLEGLVLEHQEISEKLHLHFDAIRPLKPPFSDILKGAVNWVISWNWVSSLLGPTSASEGVIEALPLHIKQAAERISPDDKVVLLLGLTGSGKSQFISDCVGFDVGINDDLIPKYTSVNLVEGTVKDSRIAFLDTPGFDQPEAPTDVDILKQIRHWLAALHQCRVRLTGVIFLHNITVNLTPQLFLPSRGLLSKFLEEGTSVTLVGTHWDQEDPKEARILQEALTTGPWKRVIELGAKPKALGKGLGSQDVVIPLEPDASALSILQEITGLVTRGES</sequence>
<evidence type="ECO:0000259" key="2">
    <source>
        <dbReference type="Pfam" id="PF01926"/>
    </source>
</evidence>
<protein>
    <recommendedName>
        <fullName evidence="2">G domain-containing protein</fullName>
    </recommendedName>
</protein>
<reference evidence="3" key="1">
    <citation type="submission" date="2020-11" db="EMBL/GenBank/DDBJ databases">
        <authorList>
            <consortium name="DOE Joint Genome Institute"/>
            <person name="Ahrendt S."/>
            <person name="Riley R."/>
            <person name="Andreopoulos W."/>
            <person name="Labutti K."/>
            <person name="Pangilinan J."/>
            <person name="Ruiz-Duenas F.J."/>
            <person name="Barrasa J.M."/>
            <person name="Sanchez-Garcia M."/>
            <person name="Camarero S."/>
            <person name="Miyauchi S."/>
            <person name="Serrano A."/>
            <person name="Linde D."/>
            <person name="Babiker R."/>
            <person name="Drula E."/>
            <person name="Ayuso-Fernandez I."/>
            <person name="Pacheco R."/>
            <person name="Padilla G."/>
            <person name="Ferreira P."/>
            <person name="Barriuso J."/>
            <person name="Kellner H."/>
            <person name="Castanera R."/>
            <person name="Alfaro M."/>
            <person name="Ramirez L."/>
            <person name="Pisabarro A.G."/>
            <person name="Kuo A."/>
            <person name="Tritt A."/>
            <person name="Lipzen A."/>
            <person name="He G."/>
            <person name="Yan M."/>
            <person name="Ng V."/>
            <person name="Cullen D."/>
            <person name="Martin F."/>
            <person name="Rosso M.-N."/>
            <person name="Henrissat B."/>
            <person name="Hibbett D."/>
            <person name="Martinez A.T."/>
            <person name="Grigoriev I.V."/>
        </authorList>
    </citation>
    <scope>NUCLEOTIDE SEQUENCE</scope>
    <source>
        <strain evidence="3">CBS 506.95</strain>
    </source>
</reference>
<dbReference type="InterPro" id="IPR027417">
    <property type="entry name" value="P-loop_NTPase"/>
</dbReference>
<evidence type="ECO:0000256" key="1">
    <source>
        <dbReference type="SAM" id="MobiDB-lite"/>
    </source>
</evidence>